<protein>
    <recommendedName>
        <fullName evidence="10">Cytochrome c domain-containing protein</fullName>
    </recommendedName>
</protein>
<dbReference type="GO" id="GO:0030313">
    <property type="term" value="C:cell envelope"/>
    <property type="evidence" value="ECO:0007669"/>
    <property type="project" value="UniProtKB-SubCell"/>
</dbReference>
<feature type="compositionally biased region" description="Polar residues" evidence="8">
    <location>
        <begin position="118"/>
        <end position="128"/>
    </location>
</feature>
<keyword evidence="6 7" id="KW-0408">Iron</keyword>
<dbReference type="InterPro" id="IPR036909">
    <property type="entry name" value="Cyt_c-like_dom_sf"/>
</dbReference>
<evidence type="ECO:0000256" key="7">
    <source>
        <dbReference type="PROSITE-ProRule" id="PRU00433"/>
    </source>
</evidence>
<comment type="caution">
    <text evidence="11">The sequence shown here is derived from an EMBL/GenBank/DDBJ whole genome shotgun (WGS) entry which is preliminary data.</text>
</comment>
<feature type="domain" description="Cytochrome c" evidence="10">
    <location>
        <begin position="78"/>
        <end position="190"/>
    </location>
</feature>
<comment type="subcellular location">
    <subcellularLocation>
        <location evidence="1">Cell envelope</location>
    </subcellularLocation>
</comment>
<evidence type="ECO:0000259" key="10">
    <source>
        <dbReference type="PROSITE" id="PS51007"/>
    </source>
</evidence>
<dbReference type="EMBL" id="LVHF01000012">
    <property type="protein sequence ID" value="OAN17949.1"/>
    <property type="molecule type" value="Genomic_DNA"/>
</dbReference>
<feature type="region of interest" description="Disordered" evidence="8">
    <location>
        <begin position="118"/>
        <end position="149"/>
    </location>
</feature>
<dbReference type="InterPro" id="IPR051395">
    <property type="entry name" value="Cytochrome_c_Peroxidase/MauG"/>
</dbReference>
<keyword evidence="4" id="KW-0732">Signal</keyword>
<dbReference type="RefSeq" id="WP_068327616.1">
    <property type="nucleotide sequence ID" value="NZ_LVHF01000012.1"/>
</dbReference>
<dbReference type="OrthoDB" id="9805202at2"/>
<keyword evidence="9" id="KW-1133">Transmembrane helix</keyword>
<name>A0A178KKU7_9GAMM</name>
<evidence type="ECO:0000256" key="5">
    <source>
        <dbReference type="ARBA" id="ARBA00023002"/>
    </source>
</evidence>
<dbReference type="GO" id="GO:0020037">
    <property type="term" value="F:heme binding"/>
    <property type="evidence" value="ECO:0007669"/>
    <property type="project" value="InterPro"/>
</dbReference>
<dbReference type="Proteomes" id="UP000078503">
    <property type="component" value="Unassembled WGS sequence"/>
</dbReference>
<evidence type="ECO:0000256" key="3">
    <source>
        <dbReference type="ARBA" id="ARBA00022723"/>
    </source>
</evidence>
<gene>
    <name evidence="11" type="ORF">A3K86_03255</name>
</gene>
<keyword evidence="9" id="KW-0812">Transmembrane</keyword>
<dbReference type="SUPFAM" id="SSF46626">
    <property type="entry name" value="Cytochrome c"/>
    <property type="match status" value="2"/>
</dbReference>
<dbReference type="Pfam" id="PF03150">
    <property type="entry name" value="CCP_MauG"/>
    <property type="match status" value="1"/>
</dbReference>
<dbReference type="PANTHER" id="PTHR30600:SF10">
    <property type="entry name" value="BLL6722 PROTEIN"/>
    <property type="match status" value="1"/>
</dbReference>
<evidence type="ECO:0000256" key="1">
    <source>
        <dbReference type="ARBA" id="ARBA00004196"/>
    </source>
</evidence>
<dbReference type="AlphaFoldDB" id="A0A178KKU7"/>
<evidence type="ECO:0000256" key="2">
    <source>
        <dbReference type="ARBA" id="ARBA00022617"/>
    </source>
</evidence>
<dbReference type="InterPro" id="IPR009056">
    <property type="entry name" value="Cyt_c-like_dom"/>
</dbReference>
<proteinExistence type="predicted"/>
<evidence type="ECO:0000313" key="12">
    <source>
        <dbReference type="Proteomes" id="UP000078503"/>
    </source>
</evidence>
<dbReference type="Gene3D" id="1.10.760.10">
    <property type="entry name" value="Cytochrome c-like domain"/>
    <property type="match status" value="2"/>
</dbReference>
<dbReference type="PROSITE" id="PS51007">
    <property type="entry name" value="CYTC"/>
    <property type="match status" value="1"/>
</dbReference>
<keyword evidence="9" id="KW-0472">Membrane</keyword>
<feature type="transmembrane region" description="Helical" evidence="9">
    <location>
        <begin position="12"/>
        <end position="31"/>
    </location>
</feature>
<dbReference type="GO" id="GO:0004130">
    <property type="term" value="F:cytochrome-c peroxidase activity"/>
    <property type="evidence" value="ECO:0007669"/>
    <property type="project" value="TreeGrafter"/>
</dbReference>
<dbReference type="STRING" id="858640.A3K86_03255"/>
<evidence type="ECO:0000313" key="11">
    <source>
        <dbReference type="EMBL" id="OAN17949.1"/>
    </source>
</evidence>
<organism evidence="11 12">
    <name type="scientific">Photobacterium jeanii</name>
    <dbReference type="NCBI Taxonomy" id="858640"/>
    <lineage>
        <taxon>Bacteria</taxon>
        <taxon>Pseudomonadati</taxon>
        <taxon>Pseudomonadota</taxon>
        <taxon>Gammaproteobacteria</taxon>
        <taxon>Vibrionales</taxon>
        <taxon>Vibrionaceae</taxon>
        <taxon>Photobacterium</taxon>
    </lineage>
</organism>
<evidence type="ECO:0000256" key="6">
    <source>
        <dbReference type="ARBA" id="ARBA00023004"/>
    </source>
</evidence>
<dbReference type="PANTHER" id="PTHR30600">
    <property type="entry name" value="CYTOCHROME C PEROXIDASE-RELATED"/>
    <property type="match status" value="1"/>
</dbReference>
<reference evidence="11 12" key="1">
    <citation type="submission" date="2016-03" db="EMBL/GenBank/DDBJ databases">
        <title>Photobacterium proteolyticum sp. nov. a protease producing bacterium isolated from ocean sediments of Laizhou Bay.</title>
        <authorList>
            <person name="Li Y."/>
        </authorList>
    </citation>
    <scope>NUCLEOTIDE SEQUENCE [LARGE SCALE GENOMIC DNA]</scope>
    <source>
        <strain evidence="11 12">R-40508</strain>
    </source>
</reference>
<feature type="compositionally biased region" description="Polar residues" evidence="8">
    <location>
        <begin position="138"/>
        <end position="149"/>
    </location>
</feature>
<dbReference type="InterPro" id="IPR004852">
    <property type="entry name" value="Di-haem_cyt_c_peroxidsae"/>
</dbReference>
<keyword evidence="5" id="KW-0560">Oxidoreductase</keyword>
<keyword evidence="12" id="KW-1185">Reference proteome</keyword>
<evidence type="ECO:0000256" key="9">
    <source>
        <dbReference type="SAM" id="Phobius"/>
    </source>
</evidence>
<evidence type="ECO:0000256" key="8">
    <source>
        <dbReference type="SAM" id="MobiDB-lite"/>
    </source>
</evidence>
<accession>A0A178KKU7</accession>
<evidence type="ECO:0000256" key="4">
    <source>
        <dbReference type="ARBA" id="ARBA00022729"/>
    </source>
</evidence>
<dbReference type="GO" id="GO:0046872">
    <property type="term" value="F:metal ion binding"/>
    <property type="evidence" value="ECO:0007669"/>
    <property type="project" value="UniProtKB-KW"/>
</dbReference>
<keyword evidence="2 7" id="KW-0349">Heme</keyword>
<dbReference type="GO" id="GO:0009055">
    <property type="term" value="F:electron transfer activity"/>
    <property type="evidence" value="ECO:0007669"/>
    <property type="project" value="InterPro"/>
</dbReference>
<keyword evidence="3 7" id="KW-0479">Metal-binding</keyword>
<sequence length="735" mass="79960">MESNSKPTAYKRFLYTSIACAFISLSGIAIAEIENNGSVSDELNAEPPENPESLIPIALTNLKPPLPNLDSIIKDRSWAIKLGKAFFWDQQTGSDGQACASCHFKAGADNRFTNSLSPGLTRVSSSGDPNPDLDFGGSVSQDSPAATAGVTASGNIARSNITLTPEDFPFHQLQDPSDRNSAVLYSTNDTSSSPGTFDGSFGTTIPRDLDEYCGDPSGDIFKTLSHYPARKVEPRNTPSVINAAYNFRNFWDGRGNNVFNGVDPFGLRNKDARIVVLSGRTPQLAELDLRNASLASQAVGPTLSDFEMSCAGRTFADVGRRMMSLRPLASQDVASDDSHLGGLVHPSGQGLTISYARMIRMAFQPQYWAGRGTYRIDTNSSEPSLVADASGHTQAELNFSMFWGIAIMLYEAELLSDQTPFDQYRGCKSPHCSPEIPADDNALSQLQKDGLKVFVDKGKCINCHKGPEFSSAATHLQAEEEEEGLVERMVMADNRVALYDNGFYNIGVKPTKEDLGVGAKDPWGNPLSFTRQFKQILLGQNVPDPFQVDPCTFEELAVNVLPCDKDQQLDELKSRVLSNKENDAVDGAFKTSILRNVALTAPYFHNGGYATLEQVVEFYNRGGNHSGSDTDNSTGFGPNKANLDPDIRALDLTEYEQQALVAFMKSLTDERVRCDQAPFDHPSLTFHAGHYDADSDGDGRADDKWVTYEAVGASGLPSDKCWKNSGDLFDQGGPL</sequence>